<dbReference type="Proteomes" id="UP000230683">
    <property type="component" value="Unassembled WGS sequence"/>
</dbReference>
<sequence length="298" mass="34305">PVYVRNFGFTAHLINSETFESLNSIYYRNPYTANFSESFLTQKKVLEILKSNLKDKLSSDTEIIYITDEDFVNDIKSTYIVSDVLSKIGLPAVILDYSKFNNISKLTKDEINTYFNQVKYSEDLDFDIRLKIEKDILITFIYDSYKNIQNSKEILICTNQIDKGQKTQYITELVNVLSENIYETGLIKVNFEDNFELICKASVLIAQNVKVSDYFKKNLITSVAKLILGHDLDEVEVTKDAEDLKILKVNAEKLTLLKLGEDEKAHIKWKSQKSKFDAQIYGAKMGVLFRSISNNDKV</sequence>
<feature type="non-terminal residue" evidence="1">
    <location>
        <position position="1"/>
    </location>
</feature>
<evidence type="ECO:0000313" key="2">
    <source>
        <dbReference type="Proteomes" id="UP000230683"/>
    </source>
</evidence>
<organism evidence="1 2">
    <name type="scientific">candidate division WWE3 bacterium CG_4_9_14_3_um_filter_34_6</name>
    <dbReference type="NCBI Taxonomy" id="1975079"/>
    <lineage>
        <taxon>Bacteria</taxon>
        <taxon>Katanobacteria</taxon>
    </lineage>
</organism>
<name>A0A2M7X225_UNCKA</name>
<proteinExistence type="predicted"/>
<protein>
    <submittedName>
        <fullName evidence="1">Uncharacterized protein</fullName>
    </submittedName>
</protein>
<dbReference type="AlphaFoldDB" id="A0A2M7X225"/>
<evidence type="ECO:0000313" key="1">
    <source>
        <dbReference type="EMBL" id="PJA40223.1"/>
    </source>
</evidence>
<accession>A0A2M7X225</accession>
<comment type="caution">
    <text evidence="1">The sequence shown here is derived from an EMBL/GenBank/DDBJ whole genome shotgun (WGS) entry which is preliminary data.</text>
</comment>
<dbReference type="EMBL" id="PFWY01000110">
    <property type="protein sequence ID" value="PJA40223.1"/>
    <property type="molecule type" value="Genomic_DNA"/>
</dbReference>
<gene>
    <name evidence="1" type="ORF">CO178_02530</name>
</gene>
<reference evidence="2" key="1">
    <citation type="submission" date="2017-09" db="EMBL/GenBank/DDBJ databases">
        <title>Depth-based differentiation of microbial function through sediment-hosted aquifers and enrichment of novel symbionts in the deep terrestrial subsurface.</title>
        <authorList>
            <person name="Probst A.J."/>
            <person name="Ladd B."/>
            <person name="Jarett J.K."/>
            <person name="Geller-Mcgrath D.E."/>
            <person name="Sieber C.M.K."/>
            <person name="Emerson J.B."/>
            <person name="Anantharaman K."/>
            <person name="Thomas B.C."/>
            <person name="Malmstrom R."/>
            <person name="Stieglmeier M."/>
            <person name="Klingl A."/>
            <person name="Woyke T."/>
            <person name="Ryan C.M."/>
            <person name="Banfield J.F."/>
        </authorList>
    </citation>
    <scope>NUCLEOTIDE SEQUENCE [LARGE SCALE GENOMIC DNA]</scope>
</reference>